<sequence>MTLRRHSSRRWLCTSAMLGAVTVIACGPFFPDNALDQPRVILRPPLFHFQSELLQLAVPADAHLAHEKGTPAYTLDLEMAEIKEITATQSFPAGWLERYRELRRVMLDEGDQSAQNMKAADALNVPAWTNKKQEFEEIIAPLPEDMRLYLQGAAERIEADGRISPDPFKAARALWLQVLALPAEKRQHRSTWSAWMLFRTAPEEEQGRWLSETRKLAAAGFKDCLHLGIEATYILGRASSDYAEKQEVSAAEWKRAAMLRAPLGLSRAETMLRKDRRVLMDWSADFARVVVADPFLRRVQMLQLIEHMGSLNGWEQGQAGSSVEDENLPRWLKSFEDAGVKDQQETVMLAWICYNAARFDDARRWLALAPADDTNALALRGKLAAMRGSRREARQHLSRMAAKLPTPEPSARSGYESEVGNEWYPLTTTNYSAVRTHMLLADCAVAQVARNDFAGALQTFLRTDYWRDTAYVAERLLSVEELLALSHAGKLPRLQKMTVPDAKPLTQPLSIGYLEAKYGGWSDKPELDRFTYLVARRLAREGLIQEACKLLPADLERALRRFDAERRRSKDTRLSSKERGEALWTAAQIERRLGMELFGYEDAPDYTSCGGVFRHYPFHERRKTALWRYDWDPTPETRTETLRYTPVLPATADEIWCARHYGPRIDRRFHYRYLAADLAWQSARLLPDDSEQTAHVLATAGIWLKTNAPKSADRFYKALVNRNPSIPWPRRRIRCAGFPRWNGALTCRWNEI</sequence>
<evidence type="ECO:0000313" key="2">
    <source>
        <dbReference type="Proteomes" id="UP000590740"/>
    </source>
</evidence>
<gene>
    <name evidence="1" type="ORF">HNQ65_004239</name>
</gene>
<comment type="caution">
    <text evidence="1">The sequence shown here is derived from an EMBL/GenBank/DDBJ whole genome shotgun (WGS) entry which is preliminary data.</text>
</comment>
<protein>
    <submittedName>
        <fullName evidence="1">Uncharacterized protein</fullName>
    </submittedName>
</protein>
<organism evidence="1 2">
    <name type="scientific">Prosthecobacter vanneervenii</name>
    <dbReference type="NCBI Taxonomy" id="48466"/>
    <lineage>
        <taxon>Bacteria</taxon>
        <taxon>Pseudomonadati</taxon>
        <taxon>Verrucomicrobiota</taxon>
        <taxon>Verrucomicrobiia</taxon>
        <taxon>Verrucomicrobiales</taxon>
        <taxon>Verrucomicrobiaceae</taxon>
        <taxon>Prosthecobacter</taxon>
    </lineage>
</organism>
<dbReference type="Proteomes" id="UP000590740">
    <property type="component" value="Unassembled WGS sequence"/>
</dbReference>
<dbReference type="AlphaFoldDB" id="A0A7W7YEH0"/>
<accession>A0A7W7YEH0</accession>
<dbReference type="RefSeq" id="WP_184342629.1">
    <property type="nucleotide sequence ID" value="NZ_JACHIG010000010.1"/>
</dbReference>
<evidence type="ECO:0000313" key="1">
    <source>
        <dbReference type="EMBL" id="MBB5034634.1"/>
    </source>
</evidence>
<reference evidence="1 2" key="1">
    <citation type="submission" date="2020-08" db="EMBL/GenBank/DDBJ databases">
        <title>Genomic Encyclopedia of Type Strains, Phase IV (KMG-IV): sequencing the most valuable type-strain genomes for metagenomic binning, comparative biology and taxonomic classification.</title>
        <authorList>
            <person name="Goeker M."/>
        </authorList>
    </citation>
    <scope>NUCLEOTIDE SEQUENCE [LARGE SCALE GENOMIC DNA]</scope>
    <source>
        <strain evidence="1 2">DSM 12252</strain>
    </source>
</reference>
<proteinExistence type="predicted"/>
<name>A0A7W7YEH0_9BACT</name>
<dbReference type="PROSITE" id="PS51257">
    <property type="entry name" value="PROKAR_LIPOPROTEIN"/>
    <property type="match status" value="1"/>
</dbReference>
<keyword evidence="2" id="KW-1185">Reference proteome</keyword>
<dbReference type="EMBL" id="JACHIG010000010">
    <property type="protein sequence ID" value="MBB5034634.1"/>
    <property type="molecule type" value="Genomic_DNA"/>
</dbReference>